<dbReference type="AlphaFoldDB" id="A0A0M0JV48"/>
<name>A0A0M0JV48_9EUKA</name>
<gene>
    <name evidence="1" type="ORF">Ctob_016124</name>
</gene>
<comment type="caution">
    <text evidence="1">The sequence shown here is derived from an EMBL/GenBank/DDBJ whole genome shotgun (WGS) entry which is preliminary data.</text>
</comment>
<reference evidence="2" key="1">
    <citation type="journal article" date="2015" name="PLoS Genet.">
        <title>Genome Sequence and Transcriptome Analyses of Chrysochromulina tobin: Metabolic Tools for Enhanced Algal Fitness in the Prominent Order Prymnesiales (Haptophyceae).</title>
        <authorList>
            <person name="Hovde B.T."/>
            <person name="Deodato C.R."/>
            <person name="Hunsperger H.M."/>
            <person name="Ryken S.A."/>
            <person name="Yost W."/>
            <person name="Jha R.K."/>
            <person name="Patterson J."/>
            <person name="Monnat R.J. Jr."/>
            <person name="Barlow S.B."/>
            <person name="Starkenburg S.R."/>
            <person name="Cattolico R.A."/>
        </authorList>
    </citation>
    <scope>NUCLEOTIDE SEQUENCE</scope>
    <source>
        <strain evidence="2">CCMP291</strain>
    </source>
</reference>
<proteinExistence type="predicted"/>
<keyword evidence="2" id="KW-1185">Reference proteome</keyword>
<dbReference type="EMBL" id="JWZX01002232">
    <property type="protein sequence ID" value="KOO30409.1"/>
    <property type="molecule type" value="Genomic_DNA"/>
</dbReference>
<dbReference type="Proteomes" id="UP000037460">
    <property type="component" value="Unassembled WGS sequence"/>
</dbReference>
<sequence length="170" mass="18338">MSTAPGRSHASVEFVESLLELYSGDSASSMWNQKELRQLHELLCGGSVWGSRTVLRAINAPRFELISPVAVCDAVGTLPELGNESRFWLNNVEADFFTVVFLVEYVLRWWSPSNDEDELGADGADDEGAVVGGSKDVAGRGRLVAEYLSAFGAIEVAGGALNRMIASDCH</sequence>
<protein>
    <submittedName>
        <fullName evidence="1">Uncharacterized protein</fullName>
    </submittedName>
</protein>
<evidence type="ECO:0000313" key="1">
    <source>
        <dbReference type="EMBL" id="KOO30409.1"/>
    </source>
</evidence>
<accession>A0A0M0JV48</accession>
<evidence type="ECO:0000313" key="2">
    <source>
        <dbReference type="Proteomes" id="UP000037460"/>
    </source>
</evidence>
<organism evidence="1 2">
    <name type="scientific">Chrysochromulina tobinii</name>
    <dbReference type="NCBI Taxonomy" id="1460289"/>
    <lineage>
        <taxon>Eukaryota</taxon>
        <taxon>Haptista</taxon>
        <taxon>Haptophyta</taxon>
        <taxon>Prymnesiophyceae</taxon>
        <taxon>Prymnesiales</taxon>
        <taxon>Chrysochromulinaceae</taxon>
        <taxon>Chrysochromulina</taxon>
    </lineage>
</organism>